<evidence type="ECO:0000256" key="4">
    <source>
        <dbReference type="ARBA" id="ARBA00022833"/>
    </source>
</evidence>
<evidence type="ECO:0000313" key="9">
    <source>
        <dbReference type="EMBL" id="GFR63745.1"/>
    </source>
</evidence>
<keyword evidence="1 6" id="KW-0645">Protease</keyword>
<evidence type="ECO:0000313" key="10">
    <source>
        <dbReference type="Proteomes" id="UP000762676"/>
    </source>
</evidence>
<comment type="caution">
    <text evidence="6">Lacks conserved residue(s) required for the propagation of feature annotation.</text>
</comment>
<dbReference type="SUPFAM" id="SSF55486">
    <property type="entry name" value="Metalloproteases ('zincins'), catalytic domain"/>
    <property type="match status" value="1"/>
</dbReference>
<evidence type="ECO:0000256" key="6">
    <source>
        <dbReference type="PROSITE-ProRule" id="PRU01211"/>
    </source>
</evidence>
<feature type="binding site" evidence="6">
    <location>
        <position position="32"/>
    </location>
    <ligand>
        <name>Zn(2+)</name>
        <dbReference type="ChEBI" id="CHEBI:29105"/>
        <note>catalytic</note>
    </ligand>
</feature>
<evidence type="ECO:0000259" key="8">
    <source>
        <dbReference type="PROSITE" id="PS51864"/>
    </source>
</evidence>
<accession>A0AAV4ESZ0</accession>
<keyword evidence="3 6" id="KW-0378">Hydrolase</keyword>
<gene>
    <name evidence="9" type="ORF">ElyMa_000163400</name>
</gene>
<feature type="active site" evidence="6">
    <location>
        <position position="23"/>
    </location>
</feature>
<evidence type="ECO:0000256" key="1">
    <source>
        <dbReference type="ARBA" id="ARBA00022670"/>
    </source>
</evidence>
<protein>
    <recommendedName>
        <fullName evidence="7">Metalloendopeptidase</fullName>
        <ecNumber evidence="7">3.4.24.-</ecNumber>
    </recommendedName>
</protein>
<dbReference type="PROSITE" id="PS51864">
    <property type="entry name" value="ASTACIN"/>
    <property type="match status" value="1"/>
</dbReference>
<dbReference type="AlphaFoldDB" id="A0AAV4ESZ0"/>
<reference evidence="9 10" key="1">
    <citation type="journal article" date="2021" name="Elife">
        <title>Chloroplast acquisition without the gene transfer in kleptoplastic sea slugs, Plakobranchus ocellatus.</title>
        <authorList>
            <person name="Maeda T."/>
            <person name="Takahashi S."/>
            <person name="Yoshida T."/>
            <person name="Shimamura S."/>
            <person name="Takaki Y."/>
            <person name="Nagai Y."/>
            <person name="Toyoda A."/>
            <person name="Suzuki Y."/>
            <person name="Arimoto A."/>
            <person name="Ishii H."/>
            <person name="Satoh N."/>
            <person name="Nishiyama T."/>
            <person name="Hasebe M."/>
            <person name="Maruyama T."/>
            <person name="Minagawa J."/>
            <person name="Obokata J."/>
            <person name="Shigenobu S."/>
        </authorList>
    </citation>
    <scope>NUCLEOTIDE SEQUENCE [LARGE SCALE GENOMIC DNA]</scope>
</reference>
<dbReference type="PRINTS" id="PR00480">
    <property type="entry name" value="ASTACIN"/>
</dbReference>
<dbReference type="GO" id="GO:0008270">
    <property type="term" value="F:zinc ion binding"/>
    <property type="evidence" value="ECO:0007669"/>
    <property type="project" value="UniProtKB-UniRule"/>
</dbReference>
<keyword evidence="2 6" id="KW-0479">Metal-binding</keyword>
<organism evidence="9 10">
    <name type="scientific">Elysia marginata</name>
    <dbReference type="NCBI Taxonomy" id="1093978"/>
    <lineage>
        <taxon>Eukaryota</taxon>
        <taxon>Metazoa</taxon>
        <taxon>Spiralia</taxon>
        <taxon>Lophotrochozoa</taxon>
        <taxon>Mollusca</taxon>
        <taxon>Gastropoda</taxon>
        <taxon>Heterobranchia</taxon>
        <taxon>Euthyneura</taxon>
        <taxon>Panpulmonata</taxon>
        <taxon>Sacoglossa</taxon>
        <taxon>Placobranchoidea</taxon>
        <taxon>Plakobranchidae</taxon>
        <taxon>Elysia</taxon>
    </lineage>
</organism>
<comment type="caution">
    <text evidence="9">The sequence shown here is derived from an EMBL/GenBank/DDBJ whole genome shotgun (WGS) entry which is preliminary data.</text>
</comment>
<dbReference type="EC" id="3.4.24.-" evidence="7"/>
<keyword evidence="4 6" id="KW-0862">Zinc</keyword>
<proteinExistence type="predicted"/>
<dbReference type="Proteomes" id="UP000762676">
    <property type="component" value="Unassembled WGS sequence"/>
</dbReference>
<keyword evidence="5 6" id="KW-0482">Metalloprotease</keyword>
<dbReference type="EMBL" id="BMAT01000309">
    <property type="protein sequence ID" value="GFR63745.1"/>
    <property type="molecule type" value="Genomic_DNA"/>
</dbReference>
<dbReference type="GO" id="GO:0006508">
    <property type="term" value="P:proteolysis"/>
    <property type="evidence" value="ECO:0007669"/>
    <property type="project" value="UniProtKB-KW"/>
</dbReference>
<evidence type="ECO:0000256" key="2">
    <source>
        <dbReference type="ARBA" id="ARBA00022723"/>
    </source>
</evidence>
<keyword evidence="10" id="KW-1185">Reference proteome</keyword>
<dbReference type="GO" id="GO:0004222">
    <property type="term" value="F:metalloendopeptidase activity"/>
    <property type="evidence" value="ECO:0007669"/>
    <property type="project" value="UniProtKB-UniRule"/>
</dbReference>
<feature type="binding site" evidence="6">
    <location>
        <position position="22"/>
    </location>
    <ligand>
        <name>Zn(2+)</name>
        <dbReference type="ChEBI" id="CHEBI:29105"/>
        <note>catalytic</note>
    </ligand>
</feature>
<evidence type="ECO:0000256" key="3">
    <source>
        <dbReference type="ARBA" id="ARBA00022801"/>
    </source>
</evidence>
<evidence type="ECO:0000256" key="5">
    <source>
        <dbReference type="ARBA" id="ARBA00023049"/>
    </source>
</evidence>
<evidence type="ECO:0000256" key="7">
    <source>
        <dbReference type="RuleBase" id="RU361183"/>
    </source>
</evidence>
<sequence length="151" mass="17585">MILGKQTIELHPYCMSSVVSMHEIGHAVGFFHEHSRNDRDDHVEIVWENIHKDKEHSYRKKHISDSNNYGILYDYTRMMHGKKNLIGKLAIKTEDKTYQDKISRYETFSFYDIKLANLMCECNESCAPDIVCPGEGFVGKDCKCYCQGRPK</sequence>
<feature type="binding site" evidence="6">
    <location>
        <position position="26"/>
    </location>
    <ligand>
        <name>Zn(2+)</name>
        <dbReference type="ChEBI" id="CHEBI:29105"/>
        <note>catalytic</note>
    </ligand>
</feature>
<dbReference type="PANTHER" id="PTHR10127">
    <property type="entry name" value="DISCOIDIN, CUB, EGF, LAMININ , AND ZINC METALLOPROTEASE DOMAIN CONTAINING"/>
    <property type="match status" value="1"/>
</dbReference>
<name>A0AAV4ESZ0_9GAST</name>
<feature type="domain" description="Peptidase M12A" evidence="8">
    <location>
        <begin position="1"/>
        <end position="123"/>
    </location>
</feature>
<dbReference type="InterPro" id="IPR001506">
    <property type="entry name" value="Peptidase_M12A"/>
</dbReference>
<dbReference type="InterPro" id="IPR024079">
    <property type="entry name" value="MetalloPept_cat_dom_sf"/>
</dbReference>
<dbReference type="Pfam" id="PF01400">
    <property type="entry name" value="Astacin"/>
    <property type="match status" value="1"/>
</dbReference>
<dbReference type="Gene3D" id="3.40.390.10">
    <property type="entry name" value="Collagenase (Catalytic Domain)"/>
    <property type="match status" value="1"/>
</dbReference>
<comment type="cofactor">
    <cofactor evidence="6 7">
        <name>Zn(2+)</name>
        <dbReference type="ChEBI" id="CHEBI:29105"/>
    </cofactor>
    <text evidence="6 7">Binds 1 zinc ion per subunit.</text>
</comment>
<dbReference type="PANTHER" id="PTHR10127:SF780">
    <property type="entry name" value="METALLOENDOPEPTIDASE"/>
    <property type="match status" value="1"/>
</dbReference>